<dbReference type="HOGENOM" id="CLU_2753906_0_0_5"/>
<proteinExistence type="predicted"/>
<dbReference type="AlphaFoldDB" id="A3TXF9"/>
<gene>
    <name evidence="1" type="ORF">OB2597_02827</name>
</gene>
<accession>A3TXF9</accession>
<dbReference type="EMBL" id="AAMO01000004">
    <property type="protein sequence ID" value="EAQ03519.1"/>
    <property type="molecule type" value="Genomic_DNA"/>
</dbReference>
<protein>
    <submittedName>
        <fullName evidence="1">Uncharacterized protein</fullName>
    </submittedName>
</protein>
<dbReference type="Proteomes" id="UP000004318">
    <property type="component" value="Unassembled WGS sequence"/>
</dbReference>
<comment type="caution">
    <text evidence="1">The sequence shown here is derived from an EMBL/GenBank/DDBJ whole genome shotgun (WGS) entry which is preliminary data.</text>
</comment>
<keyword evidence="2" id="KW-1185">Reference proteome</keyword>
<dbReference type="STRING" id="252305.OB2597_02827"/>
<name>A3TXF9_PSEBH</name>
<evidence type="ECO:0000313" key="1">
    <source>
        <dbReference type="EMBL" id="EAQ03519.1"/>
    </source>
</evidence>
<organism evidence="1 2">
    <name type="scientific">Pseudooceanicola batsensis (strain ATCC BAA-863 / DSM 15984 / KCTC 12145 / HTCC2597)</name>
    <name type="common">Oceanicola batsensis</name>
    <dbReference type="NCBI Taxonomy" id="252305"/>
    <lineage>
        <taxon>Bacteria</taxon>
        <taxon>Pseudomonadati</taxon>
        <taxon>Pseudomonadota</taxon>
        <taxon>Alphaproteobacteria</taxon>
        <taxon>Rhodobacterales</taxon>
        <taxon>Paracoccaceae</taxon>
        <taxon>Pseudooceanicola</taxon>
    </lineage>
</organism>
<evidence type="ECO:0000313" key="2">
    <source>
        <dbReference type="Proteomes" id="UP000004318"/>
    </source>
</evidence>
<sequence length="70" mass="7715">MEGRFRRIDEIIKDAAPTVVLADGALAQVRAERIVWSEATRHLYEEVGAVAMDAGDGLARRVGGAWRSYN</sequence>
<reference evidence="1 2" key="1">
    <citation type="journal article" date="2010" name="J. Bacteriol.">
        <title>Genome sequences of Oceanicola granulosus HTCC2516(T) and Oceanicola batsensis HTCC2597(TDelta).</title>
        <authorList>
            <person name="Thrash J.C."/>
            <person name="Cho J.C."/>
            <person name="Vergin K.L."/>
            <person name="Giovannoni S.J."/>
        </authorList>
    </citation>
    <scope>NUCLEOTIDE SEQUENCE [LARGE SCALE GENOMIC DNA]</scope>
    <source>
        <strain evidence="2">ATCC BAA-863 / DSM 15984 / KCTC 12145 / HTCC2597</strain>
    </source>
</reference>